<evidence type="ECO:0000313" key="19">
    <source>
        <dbReference type="Proteomes" id="UP000230066"/>
    </source>
</evidence>
<evidence type="ECO:0000256" key="7">
    <source>
        <dbReference type="ARBA" id="ARBA00009987"/>
    </source>
</evidence>
<evidence type="ECO:0000256" key="9">
    <source>
        <dbReference type="ARBA" id="ARBA00022468"/>
    </source>
</evidence>
<dbReference type="PROSITE" id="PS51834">
    <property type="entry name" value="DENN_FLCN_SMCR8"/>
    <property type="match status" value="1"/>
</dbReference>
<evidence type="ECO:0000256" key="16">
    <source>
        <dbReference type="SAM" id="MobiDB-lite"/>
    </source>
</evidence>
<evidence type="ECO:0000256" key="5">
    <source>
        <dbReference type="ARBA" id="ARBA00004514"/>
    </source>
</evidence>
<dbReference type="GO" id="GO:0005765">
    <property type="term" value="C:lysosomal membrane"/>
    <property type="evidence" value="ECO:0007669"/>
    <property type="project" value="UniProtKB-SubCell"/>
</dbReference>
<keyword evidence="11" id="KW-0472">Membrane</keyword>
<dbReference type="PANTHER" id="PTHR31441:SF2">
    <property type="entry name" value="FOLLICULIN"/>
    <property type="match status" value="1"/>
</dbReference>
<accession>A0A4E0RJL3</accession>
<evidence type="ECO:0000313" key="18">
    <source>
        <dbReference type="EMBL" id="THD26701.1"/>
    </source>
</evidence>
<dbReference type="InterPro" id="IPR037520">
    <property type="entry name" value="Folliculin/SMCR8_longin"/>
</dbReference>
<comment type="caution">
    <text evidence="18">The sequence shown here is derived from an EMBL/GenBank/DDBJ whole genome shotgun (WGS) entry which is preliminary data.</text>
</comment>
<feature type="compositionally biased region" description="Polar residues" evidence="16">
    <location>
        <begin position="394"/>
        <end position="412"/>
    </location>
</feature>
<evidence type="ECO:0000256" key="12">
    <source>
        <dbReference type="ARBA" id="ARBA00023212"/>
    </source>
</evidence>
<name>A0A4E0RJL3_FASHE</name>
<dbReference type="Pfam" id="PF11704">
    <property type="entry name" value="Folliculin"/>
    <property type="match status" value="1"/>
</dbReference>
<keyword evidence="19" id="KW-1185">Reference proteome</keyword>
<dbReference type="GO" id="GO:0005829">
    <property type="term" value="C:cytosol"/>
    <property type="evidence" value="ECO:0007669"/>
    <property type="project" value="UniProtKB-SubCell"/>
</dbReference>
<gene>
    <name evidence="18" type="ORF">D915_002594</name>
</gene>
<keyword evidence="15" id="KW-0966">Cell projection</keyword>
<comment type="similarity">
    <text evidence="7">Belongs to the folliculin family.</text>
</comment>
<dbReference type="GO" id="GO:0005813">
    <property type="term" value="C:centrosome"/>
    <property type="evidence" value="ECO:0007669"/>
    <property type="project" value="UniProtKB-SubCell"/>
</dbReference>
<keyword evidence="13" id="KW-0458">Lysosome</keyword>
<evidence type="ECO:0000256" key="11">
    <source>
        <dbReference type="ARBA" id="ARBA00023136"/>
    </source>
</evidence>
<dbReference type="Gene3D" id="1.10.10.1730">
    <property type="entry name" value="Folliculin"/>
    <property type="match status" value="1"/>
</dbReference>
<dbReference type="Pfam" id="PF16692">
    <property type="entry name" value="Folliculin_C"/>
    <property type="match status" value="2"/>
</dbReference>
<dbReference type="InterPro" id="IPR032035">
    <property type="entry name" value="Folliculin_DENN"/>
</dbReference>
<evidence type="ECO:0000256" key="6">
    <source>
        <dbReference type="ARBA" id="ARBA00004656"/>
    </source>
</evidence>
<evidence type="ECO:0000256" key="10">
    <source>
        <dbReference type="ARBA" id="ARBA00022490"/>
    </source>
</evidence>
<protein>
    <recommendedName>
        <fullName evidence="8">Folliculin</fullName>
    </recommendedName>
</protein>
<dbReference type="GO" id="GO:0005929">
    <property type="term" value="C:cilium"/>
    <property type="evidence" value="ECO:0007669"/>
    <property type="project" value="UniProtKB-SubCell"/>
</dbReference>
<proteinExistence type="inferred from homology"/>
<evidence type="ECO:0000256" key="1">
    <source>
        <dbReference type="ARBA" id="ARBA00004123"/>
    </source>
</evidence>
<feature type="compositionally biased region" description="Low complexity" evidence="16">
    <location>
        <begin position="413"/>
        <end position="430"/>
    </location>
</feature>
<keyword evidence="18" id="KW-0648">Protein biosynthesis</keyword>
<dbReference type="GO" id="GO:1904263">
    <property type="term" value="P:positive regulation of TORC1 signaling"/>
    <property type="evidence" value="ECO:0007669"/>
    <property type="project" value="TreeGrafter"/>
</dbReference>
<keyword evidence="12" id="KW-0206">Cytoskeleton</keyword>
<keyword evidence="18" id="KW-0396">Initiation factor</keyword>
<evidence type="ECO:0000259" key="17">
    <source>
        <dbReference type="PROSITE" id="PS51834"/>
    </source>
</evidence>
<dbReference type="AlphaFoldDB" id="A0A4E0RJL3"/>
<dbReference type="GO" id="GO:0005634">
    <property type="term" value="C:nucleus"/>
    <property type="evidence" value="ECO:0007669"/>
    <property type="project" value="UniProtKB-SubCell"/>
</dbReference>
<dbReference type="InterPro" id="IPR037521">
    <property type="entry name" value="FLCN/SMCR8_DENN"/>
</dbReference>
<sequence>MNAIVVLCHFCEQHGPSVVMCTQPYRHTQSRTQATGTMDYSADTNSISRNASHIGLYGIGTGEMGPGTDSAANAFLCSQDSTPVPLISKSSPSASQHFSLAASPSCRACSFSSRDEPGMMSRDQSAGTTFISTQWPKDQDLSIYVRAACHRSLSCEDFPEPEGAFYFGDEVNGHVVSYNFHVKDSQGRGLQRRYSILVMSWDRVLLLNLWPFLVSNLSRMVSRICSAADRVYETEISNSAPCSSSHRAVSNPAHGARGVTPPPAAVGPFPPVLAGQAIAAAGGGGIYLGGGAGHPIRQKRAIDAEMRSLADLTKDDQIFCRIHAWFTWLLRTGGRRWTALPSVMTPADEDALVEQEERQASVNALGEFVAPGTHLSTGSTTGSSSTACLPSHLVPNNGSAHPGASTGQSNQHTSSIFSSTGGTSGCSGLSNNNPSIEETTISMMVLIRMSVSLGEKTFSQLIQHVAVGNQIVIQPLSENALGPVVVDAIAKLVPRGCRKRIVCSPDYVPAFQCNLLSLTTDAQPPEVGWNPGDGVLFVAVTRLPQQQASGGQLEATDQLDEISAKYAPFINSLHFKLDSVLPSTDPLFNSFRGNLAKLDDEVATTFPALKPTVPAPTTLSTYTQNVIKLFTLSPPLPPSTLDLALNAARQEWINRARLLYAFKRCQGPLMSGDETTRRWAGVLAAIDCTNPENANVARFWQGALSQHSRQNICHIRRRATNSTNASRKSSRCSSTVDVTAALAAASLQDQ</sequence>
<feature type="domain" description="UDENN FLCN/SMCR8-type" evidence="17">
    <location>
        <begin position="110"/>
        <end position="705"/>
    </location>
</feature>
<comment type="subcellular location">
    <subcellularLocation>
        <location evidence="2">Cell projection</location>
        <location evidence="2">Cilium</location>
    </subcellularLocation>
    <subcellularLocation>
        <location evidence="4">Cytoplasm</location>
        <location evidence="4">Cytoskeleton</location>
        <location evidence="4">Microtubule organizing center</location>
        <location evidence="4">Centrosome</location>
    </subcellularLocation>
    <subcellularLocation>
        <location evidence="3">Cytoplasm</location>
        <location evidence="3">Cytoskeleton</location>
        <location evidence="3">Spindle</location>
    </subcellularLocation>
    <subcellularLocation>
        <location evidence="5">Cytoplasm</location>
        <location evidence="5">Cytosol</location>
    </subcellularLocation>
    <subcellularLocation>
        <location evidence="6">Lysosome membrane</location>
    </subcellularLocation>
    <subcellularLocation>
        <location evidence="1">Nucleus</location>
    </subcellularLocation>
</comment>
<dbReference type="InterPro" id="IPR044886">
    <property type="entry name" value="FLCN_DENN_C_sf"/>
</dbReference>
<dbReference type="InterPro" id="IPR021713">
    <property type="entry name" value="Folliculin"/>
</dbReference>
<dbReference type="Proteomes" id="UP000230066">
    <property type="component" value="Unassembled WGS sequence"/>
</dbReference>
<dbReference type="EMBL" id="JXXN02000654">
    <property type="protein sequence ID" value="THD26701.1"/>
    <property type="molecule type" value="Genomic_DNA"/>
</dbReference>
<dbReference type="GO" id="GO:0005096">
    <property type="term" value="F:GTPase activator activity"/>
    <property type="evidence" value="ECO:0007669"/>
    <property type="project" value="UniProtKB-KW"/>
</dbReference>
<evidence type="ECO:0000256" key="3">
    <source>
        <dbReference type="ARBA" id="ARBA00004186"/>
    </source>
</evidence>
<organism evidence="18 19">
    <name type="scientific">Fasciola hepatica</name>
    <name type="common">Liver fluke</name>
    <dbReference type="NCBI Taxonomy" id="6192"/>
    <lineage>
        <taxon>Eukaryota</taxon>
        <taxon>Metazoa</taxon>
        <taxon>Spiralia</taxon>
        <taxon>Lophotrochozoa</taxon>
        <taxon>Platyhelminthes</taxon>
        <taxon>Trematoda</taxon>
        <taxon>Digenea</taxon>
        <taxon>Plagiorchiida</taxon>
        <taxon>Echinostomata</taxon>
        <taxon>Echinostomatoidea</taxon>
        <taxon>Fasciolidae</taxon>
        <taxon>Fasciola</taxon>
    </lineage>
</organism>
<evidence type="ECO:0000256" key="13">
    <source>
        <dbReference type="ARBA" id="ARBA00023228"/>
    </source>
</evidence>
<keyword evidence="9" id="KW-0343">GTPase activation</keyword>
<evidence type="ECO:0000256" key="2">
    <source>
        <dbReference type="ARBA" id="ARBA00004138"/>
    </source>
</evidence>
<evidence type="ECO:0000256" key="4">
    <source>
        <dbReference type="ARBA" id="ARBA00004300"/>
    </source>
</evidence>
<dbReference type="GO" id="GO:0003743">
    <property type="term" value="F:translation initiation factor activity"/>
    <property type="evidence" value="ECO:0007669"/>
    <property type="project" value="UniProtKB-KW"/>
</dbReference>
<dbReference type="GO" id="GO:0005819">
    <property type="term" value="C:spindle"/>
    <property type="evidence" value="ECO:0007669"/>
    <property type="project" value="UniProtKB-SubCell"/>
</dbReference>
<feature type="compositionally biased region" description="Low complexity" evidence="16">
    <location>
        <begin position="373"/>
        <end position="386"/>
    </location>
</feature>
<evidence type="ECO:0000256" key="8">
    <source>
        <dbReference type="ARBA" id="ARBA00021824"/>
    </source>
</evidence>
<evidence type="ECO:0000256" key="15">
    <source>
        <dbReference type="ARBA" id="ARBA00023273"/>
    </source>
</evidence>
<keyword evidence="10" id="KW-0963">Cytoplasm</keyword>
<feature type="region of interest" description="Disordered" evidence="16">
    <location>
        <begin position="373"/>
        <end position="431"/>
    </location>
</feature>
<dbReference type="PANTHER" id="PTHR31441">
    <property type="entry name" value="FOLLICULIN FAMILY MEMBER"/>
    <property type="match status" value="1"/>
</dbReference>
<evidence type="ECO:0000256" key="14">
    <source>
        <dbReference type="ARBA" id="ARBA00023242"/>
    </source>
</evidence>
<dbReference type="GO" id="GO:0000122">
    <property type="term" value="P:negative regulation of transcription by RNA polymerase II"/>
    <property type="evidence" value="ECO:0007669"/>
    <property type="project" value="TreeGrafter"/>
</dbReference>
<dbReference type="Gene3D" id="3.40.50.12430">
    <property type="match status" value="1"/>
</dbReference>
<keyword evidence="14" id="KW-0539">Nucleus</keyword>
<reference evidence="18" key="1">
    <citation type="submission" date="2019-03" db="EMBL/GenBank/DDBJ databases">
        <title>Improved annotation for the trematode Fasciola hepatica.</title>
        <authorList>
            <person name="Choi Y.-J."/>
            <person name="Martin J."/>
            <person name="Mitreva M."/>
        </authorList>
    </citation>
    <scope>NUCLEOTIDE SEQUENCE [LARGE SCALE GENOMIC DNA]</scope>
</reference>